<evidence type="ECO:0000256" key="1">
    <source>
        <dbReference type="ARBA" id="ARBA00022741"/>
    </source>
</evidence>
<keyword evidence="1" id="KW-0547">Nucleotide-binding</keyword>
<evidence type="ECO:0000256" key="2">
    <source>
        <dbReference type="ARBA" id="ARBA00023134"/>
    </source>
</evidence>
<dbReference type="GO" id="GO:0007165">
    <property type="term" value="P:signal transduction"/>
    <property type="evidence" value="ECO:0007669"/>
    <property type="project" value="InterPro"/>
</dbReference>
<dbReference type="InterPro" id="IPR005225">
    <property type="entry name" value="Small_GTP-bd"/>
</dbReference>
<gene>
    <name evidence="3" type="ORF">AGERDE_LOCUS11296</name>
</gene>
<dbReference type="SMART" id="SM00173">
    <property type="entry name" value="RAS"/>
    <property type="match status" value="1"/>
</dbReference>
<comment type="caution">
    <text evidence="3">The sequence shown here is derived from an EMBL/GenBank/DDBJ whole genome shotgun (WGS) entry which is preliminary data.</text>
</comment>
<dbReference type="InterPro" id="IPR020849">
    <property type="entry name" value="Small_GTPase_Ras-type"/>
</dbReference>
<dbReference type="SUPFAM" id="SSF52540">
    <property type="entry name" value="P-loop containing nucleoside triphosphate hydrolases"/>
    <property type="match status" value="1"/>
</dbReference>
<evidence type="ECO:0000313" key="4">
    <source>
        <dbReference type="Proteomes" id="UP000789831"/>
    </source>
</evidence>
<accession>A0A9N9DV11</accession>
<dbReference type="FunFam" id="3.40.50.300:FF:001423">
    <property type="entry name" value="Ras family GTPase"/>
    <property type="match status" value="1"/>
</dbReference>
<dbReference type="EMBL" id="CAJVPL010004505">
    <property type="protein sequence ID" value="CAG8648361.1"/>
    <property type="molecule type" value="Genomic_DNA"/>
</dbReference>
<dbReference type="SMART" id="SM00174">
    <property type="entry name" value="RHO"/>
    <property type="match status" value="1"/>
</dbReference>
<dbReference type="PROSITE" id="PS51421">
    <property type="entry name" value="RAS"/>
    <property type="match status" value="1"/>
</dbReference>
<dbReference type="PROSITE" id="PS51419">
    <property type="entry name" value="RAB"/>
    <property type="match status" value="1"/>
</dbReference>
<evidence type="ECO:0000313" key="3">
    <source>
        <dbReference type="EMBL" id="CAG8648361.1"/>
    </source>
</evidence>
<proteinExistence type="predicted"/>
<dbReference type="GO" id="GO:0016020">
    <property type="term" value="C:membrane"/>
    <property type="evidence" value="ECO:0007669"/>
    <property type="project" value="InterPro"/>
</dbReference>
<dbReference type="InterPro" id="IPR027417">
    <property type="entry name" value="P-loop_NTPase"/>
</dbReference>
<name>A0A9N9DV11_9GLOM</name>
<dbReference type="OrthoDB" id="5976022at2759"/>
<dbReference type="PANTHER" id="PTHR24070">
    <property type="entry name" value="RAS, DI-RAS, AND RHEB FAMILY MEMBERS OF SMALL GTPASE SUPERFAMILY"/>
    <property type="match status" value="1"/>
</dbReference>
<sequence length="180" mass="20703">MKPYKLVVLGDNGVGKSALTIQLCLGHFVETYDPTIEDSYRKQVVVDDEPLILEVLDTVELEQKHKQSIRDGEGFLLVYSVSSLSTFERISKYRDQIAWYKDDESISMMLVGNKCDQITEREVSQEENLNMARRIGCEFIESSAKNCVNVVRAFYTVVRMIRANRKDGNKLKRKKLCLIL</sequence>
<keyword evidence="4" id="KW-1185">Reference proteome</keyword>
<dbReference type="InterPro" id="IPR001806">
    <property type="entry name" value="Small_GTPase"/>
</dbReference>
<dbReference type="GO" id="GO:0005525">
    <property type="term" value="F:GTP binding"/>
    <property type="evidence" value="ECO:0007669"/>
    <property type="project" value="UniProtKB-KW"/>
</dbReference>
<dbReference type="GO" id="GO:0003924">
    <property type="term" value="F:GTPase activity"/>
    <property type="evidence" value="ECO:0007669"/>
    <property type="project" value="InterPro"/>
</dbReference>
<dbReference type="PRINTS" id="PR00449">
    <property type="entry name" value="RASTRNSFRMNG"/>
</dbReference>
<dbReference type="Proteomes" id="UP000789831">
    <property type="component" value="Unassembled WGS sequence"/>
</dbReference>
<protein>
    <submittedName>
        <fullName evidence="3">6755_t:CDS:1</fullName>
    </submittedName>
</protein>
<dbReference type="AlphaFoldDB" id="A0A9N9DV11"/>
<dbReference type="NCBIfam" id="TIGR00231">
    <property type="entry name" value="small_GTP"/>
    <property type="match status" value="1"/>
</dbReference>
<dbReference type="Pfam" id="PF00071">
    <property type="entry name" value="Ras"/>
    <property type="match status" value="1"/>
</dbReference>
<keyword evidence="2" id="KW-0342">GTP-binding</keyword>
<dbReference type="SMART" id="SM00175">
    <property type="entry name" value="RAB"/>
    <property type="match status" value="1"/>
</dbReference>
<reference evidence="3" key="1">
    <citation type="submission" date="2021-06" db="EMBL/GenBank/DDBJ databases">
        <authorList>
            <person name="Kallberg Y."/>
            <person name="Tangrot J."/>
            <person name="Rosling A."/>
        </authorList>
    </citation>
    <scope>NUCLEOTIDE SEQUENCE</scope>
    <source>
        <strain evidence="3">MT106</strain>
    </source>
</reference>
<organism evidence="3 4">
    <name type="scientific">Ambispora gerdemannii</name>
    <dbReference type="NCBI Taxonomy" id="144530"/>
    <lineage>
        <taxon>Eukaryota</taxon>
        <taxon>Fungi</taxon>
        <taxon>Fungi incertae sedis</taxon>
        <taxon>Mucoromycota</taxon>
        <taxon>Glomeromycotina</taxon>
        <taxon>Glomeromycetes</taxon>
        <taxon>Archaeosporales</taxon>
        <taxon>Ambisporaceae</taxon>
        <taxon>Ambispora</taxon>
    </lineage>
</organism>
<dbReference type="Gene3D" id="3.40.50.300">
    <property type="entry name" value="P-loop containing nucleotide triphosphate hydrolases"/>
    <property type="match status" value="1"/>
</dbReference>